<reference evidence="2 3" key="1">
    <citation type="journal article" date="2021" name="Elife">
        <title>Chloroplast acquisition without the gene transfer in kleptoplastic sea slugs, Plakobranchus ocellatus.</title>
        <authorList>
            <person name="Maeda T."/>
            <person name="Takahashi S."/>
            <person name="Yoshida T."/>
            <person name="Shimamura S."/>
            <person name="Takaki Y."/>
            <person name="Nagai Y."/>
            <person name="Toyoda A."/>
            <person name="Suzuki Y."/>
            <person name="Arimoto A."/>
            <person name="Ishii H."/>
            <person name="Satoh N."/>
            <person name="Nishiyama T."/>
            <person name="Hasebe M."/>
            <person name="Maruyama T."/>
            <person name="Minagawa J."/>
            <person name="Obokata J."/>
            <person name="Shigenobu S."/>
        </authorList>
    </citation>
    <scope>NUCLEOTIDE SEQUENCE [LARGE SCALE GENOMIC DNA]</scope>
</reference>
<feature type="region of interest" description="Disordered" evidence="1">
    <location>
        <begin position="1"/>
        <end position="113"/>
    </location>
</feature>
<dbReference type="AlphaFoldDB" id="A0AAV4CG37"/>
<protein>
    <submittedName>
        <fullName evidence="2">Uncharacterized protein</fullName>
    </submittedName>
</protein>
<keyword evidence="3" id="KW-1185">Reference proteome</keyword>
<accession>A0AAV4CG37</accession>
<comment type="caution">
    <text evidence="2">The sequence shown here is derived from an EMBL/GenBank/DDBJ whole genome shotgun (WGS) entry which is preliminary data.</text>
</comment>
<proteinExistence type="predicted"/>
<evidence type="ECO:0000313" key="3">
    <source>
        <dbReference type="Proteomes" id="UP000735302"/>
    </source>
</evidence>
<evidence type="ECO:0000313" key="2">
    <source>
        <dbReference type="EMBL" id="GFO30242.1"/>
    </source>
</evidence>
<dbReference type="Proteomes" id="UP000735302">
    <property type="component" value="Unassembled WGS sequence"/>
</dbReference>
<gene>
    <name evidence="2" type="ORF">PoB_005674700</name>
</gene>
<dbReference type="EMBL" id="BLXT01006232">
    <property type="protein sequence ID" value="GFO30242.1"/>
    <property type="molecule type" value="Genomic_DNA"/>
</dbReference>
<organism evidence="2 3">
    <name type="scientific">Plakobranchus ocellatus</name>
    <dbReference type="NCBI Taxonomy" id="259542"/>
    <lineage>
        <taxon>Eukaryota</taxon>
        <taxon>Metazoa</taxon>
        <taxon>Spiralia</taxon>
        <taxon>Lophotrochozoa</taxon>
        <taxon>Mollusca</taxon>
        <taxon>Gastropoda</taxon>
        <taxon>Heterobranchia</taxon>
        <taxon>Euthyneura</taxon>
        <taxon>Panpulmonata</taxon>
        <taxon>Sacoglossa</taxon>
        <taxon>Placobranchoidea</taxon>
        <taxon>Plakobranchidae</taxon>
        <taxon>Plakobranchus</taxon>
    </lineage>
</organism>
<feature type="compositionally biased region" description="Basic residues" evidence="1">
    <location>
        <begin position="42"/>
        <end position="52"/>
    </location>
</feature>
<feature type="compositionally biased region" description="Basic residues" evidence="1">
    <location>
        <begin position="60"/>
        <end position="80"/>
    </location>
</feature>
<evidence type="ECO:0000256" key="1">
    <source>
        <dbReference type="SAM" id="MobiDB-lite"/>
    </source>
</evidence>
<sequence length="170" mass="19802">MQGEAPTTESRPRIHTSDSFRGGQHRDHDRRRRSRSPDARMREHRSHHVRRDRSRDAHTRERRRGNSRSRDAHKHGRRSRSPVVQTYESGRGLRQQRSGNPAEPGREHRRYGDNGPCYHACEQEAEGMLDYIRVGARTFTGMDGANSCSPRVWSLSGVRRTFRSVSRMFV</sequence>
<name>A0AAV4CG37_9GAST</name>